<keyword evidence="2" id="KW-0820">tRNA-binding</keyword>
<dbReference type="NCBIfam" id="TIGR00420">
    <property type="entry name" value="trmU"/>
    <property type="match status" value="1"/>
</dbReference>
<organism evidence="11">
    <name type="scientific">marine sediment metagenome</name>
    <dbReference type="NCBI Taxonomy" id="412755"/>
    <lineage>
        <taxon>unclassified sequences</taxon>
        <taxon>metagenomes</taxon>
        <taxon>ecological metagenomes</taxon>
    </lineage>
</organism>
<keyword evidence="3" id="KW-0808">Transferase</keyword>
<evidence type="ECO:0000256" key="3">
    <source>
        <dbReference type="ARBA" id="ARBA00022679"/>
    </source>
</evidence>
<protein>
    <recommendedName>
        <fullName evidence="12">tRNA-specific 2-thiouridylase MnmA</fullName>
    </recommendedName>
</protein>
<keyword evidence="7" id="KW-0694">RNA-binding</keyword>
<dbReference type="Gene3D" id="3.40.50.620">
    <property type="entry name" value="HUPs"/>
    <property type="match status" value="1"/>
</dbReference>
<evidence type="ECO:0000259" key="9">
    <source>
        <dbReference type="Pfam" id="PF20258"/>
    </source>
</evidence>
<dbReference type="CDD" id="cd01998">
    <property type="entry name" value="MnmA_TRMU-like"/>
    <property type="match status" value="1"/>
</dbReference>
<dbReference type="Pfam" id="PF20258">
    <property type="entry name" value="tRNA_Me_trans_C"/>
    <property type="match status" value="1"/>
</dbReference>
<keyword evidence="4" id="KW-0819">tRNA processing</keyword>
<keyword evidence="5" id="KW-0547">Nucleotide-binding</keyword>
<dbReference type="FunFam" id="2.40.30.10:FF:000023">
    <property type="entry name" value="tRNA-specific 2-thiouridylase MnmA"/>
    <property type="match status" value="1"/>
</dbReference>
<dbReference type="Gene3D" id="2.40.30.10">
    <property type="entry name" value="Translation factors"/>
    <property type="match status" value="1"/>
</dbReference>
<evidence type="ECO:0000256" key="2">
    <source>
        <dbReference type="ARBA" id="ARBA00022555"/>
    </source>
</evidence>
<evidence type="ECO:0000256" key="7">
    <source>
        <dbReference type="ARBA" id="ARBA00022884"/>
    </source>
</evidence>
<dbReference type="GO" id="GO:0016783">
    <property type="term" value="F:sulfurtransferase activity"/>
    <property type="evidence" value="ECO:0007669"/>
    <property type="project" value="InterPro"/>
</dbReference>
<evidence type="ECO:0000256" key="4">
    <source>
        <dbReference type="ARBA" id="ARBA00022694"/>
    </source>
</evidence>
<evidence type="ECO:0000313" key="11">
    <source>
        <dbReference type="EMBL" id="GAH28322.1"/>
    </source>
</evidence>
<dbReference type="FunFam" id="3.40.50.620:FF:000115">
    <property type="entry name" value="tRNA-specific 2-thiouridylase MnmA"/>
    <property type="match status" value="1"/>
</dbReference>
<dbReference type="InterPro" id="IPR046884">
    <property type="entry name" value="MnmA-like_central"/>
</dbReference>
<dbReference type="HAMAP" id="MF_00144">
    <property type="entry name" value="tRNA_thiouridyl_MnmA"/>
    <property type="match status" value="1"/>
</dbReference>
<keyword evidence="8" id="KW-1015">Disulfide bond</keyword>
<dbReference type="EMBL" id="BARU01005213">
    <property type="protein sequence ID" value="GAH28322.1"/>
    <property type="molecule type" value="Genomic_DNA"/>
</dbReference>
<keyword evidence="1" id="KW-0963">Cytoplasm</keyword>
<dbReference type="Pfam" id="PF20259">
    <property type="entry name" value="tRNA_Me_trans_M"/>
    <property type="match status" value="1"/>
</dbReference>
<evidence type="ECO:0000256" key="6">
    <source>
        <dbReference type="ARBA" id="ARBA00022840"/>
    </source>
</evidence>
<comment type="caution">
    <text evidence="11">The sequence shown here is derived from an EMBL/GenBank/DDBJ whole genome shotgun (WGS) entry which is preliminary data.</text>
</comment>
<dbReference type="InterPro" id="IPR014729">
    <property type="entry name" value="Rossmann-like_a/b/a_fold"/>
</dbReference>
<feature type="domain" description="tRNA-specific 2-thiouridylase MnmA-like central" evidence="10">
    <location>
        <begin position="197"/>
        <end position="258"/>
    </location>
</feature>
<dbReference type="InterPro" id="IPR046885">
    <property type="entry name" value="MnmA-like_C"/>
</dbReference>
<evidence type="ECO:0000256" key="1">
    <source>
        <dbReference type="ARBA" id="ARBA00022490"/>
    </source>
</evidence>
<evidence type="ECO:0000256" key="5">
    <source>
        <dbReference type="ARBA" id="ARBA00022741"/>
    </source>
</evidence>
<dbReference type="PANTHER" id="PTHR11933">
    <property type="entry name" value="TRNA 5-METHYLAMINOMETHYL-2-THIOURIDYLATE -METHYLTRANSFERASE"/>
    <property type="match status" value="1"/>
</dbReference>
<dbReference type="NCBIfam" id="NF001138">
    <property type="entry name" value="PRK00143.1"/>
    <property type="match status" value="1"/>
</dbReference>
<dbReference type="GO" id="GO:0005524">
    <property type="term" value="F:ATP binding"/>
    <property type="evidence" value="ECO:0007669"/>
    <property type="project" value="UniProtKB-KW"/>
</dbReference>
<dbReference type="Pfam" id="PF03054">
    <property type="entry name" value="tRNA_Me_trans"/>
    <property type="match status" value="1"/>
</dbReference>
<proteinExistence type="inferred from homology"/>
<evidence type="ECO:0008006" key="12">
    <source>
        <dbReference type="Google" id="ProtNLM"/>
    </source>
</evidence>
<evidence type="ECO:0000256" key="8">
    <source>
        <dbReference type="ARBA" id="ARBA00023157"/>
    </source>
</evidence>
<name>X1E6V4_9ZZZZ</name>
<feature type="domain" description="tRNA-specific 2-thiouridylase MnmA-like C-terminal" evidence="9">
    <location>
        <begin position="266"/>
        <end position="340"/>
    </location>
</feature>
<dbReference type="InterPro" id="IPR023382">
    <property type="entry name" value="MnmA-like_central_sf"/>
</dbReference>
<dbReference type="SUPFAM" id="SSF52402">
    <property type="entry name" value="Adenine nucleotide alpha hydrolases-like"/>
    <property type="match status" value="1"/>
</dbReference>
<dbReference type="GO" id="GO:0002143">
    <property type="term" value="P:tRNA wobble position uridine thiolation"/>
    <property type="evidence" value="ECO:0007669"/>
    <property type="project" value="TreeGrafter"/>
</dbReference>
<dbReference type="AlphaFoldDB" id="X1E6V4"/>
<dbReference type="GO" id="GO:0000049">
    <property type="term" value="F:tRNA binding"/>
    <property type="evidence" value="ECO:0007669"/>
    <property type="project" value="UniProtKB-KW"/>
</dbReference>
<sequence length="345" mass="38290">MSGGVDSSLAAALLKEAGYEVIGVTMQIWPPDKQAFGGCCGLEAVEDAKKVAHKLGIPHYVMNFRDIFAQRVIADFCQEYSLGRTPNPCIRCNQYVKFDALLQRAEELDADFLATGHYARIEKSADGYHLLRAVDRSKDQSYFLYTLRQRELQHLLLPVGDRHKVETRKLAAERGLPTADRRESQDICFIPDSDYRSFIAEYIPVKPGDIVDTEGKVLGKHHGLAHYTVGQRQGLGLASNERLYVLRLDAAHNRLVVGTEDQLSSDRLFATNLSWVSGKAPQEPINITAKIRYQSPEAAAELHLDDGVAEVNFHQPQKAVAPGQAVVFYQGDTVLGGGIIEDRVD</sequence>
<reference evidence="11" key="1">
    <citation type="journal article" date="2014" name="Front. Microbiol.">
        <title>High frequency of phylogenetically diverse reductive dehalogenase-homologous genes in deep subseafloor sedimentary metagenomes.</title>
        <authorList>
            <person name="Kawai M."/>
            <person name="Futagami T."/>
            <person name="Toyoda A."/>
            <person name="Takaki Y."/>
            <person name="Nishi S."/>
            <person name="Hori S."/>
            <person name="Arai W."/>
            <person name="Tsubouchi T."/>
            <person name="Morono Y."/>
            <person name="Uchiyama I."/>
            <person name="Ito T."/>
            <person name="Fujiyama A."/>
            <person name="Inagaki F."/>
            <person name="Takami H."/>
        </authorList>
    </citation>
    <scope>NUCLEOTIDE SEQUENCE</scope>
    <source>
        <strain evidence="11">Expedition CK06-06</strain>
    </source>
</reference>
<evidence type="ECO:0000259" key="10">
    <source>
        <dbReference type="Pfam" id="PF20259"/>
    </source>
</evidence>
<dbReference type="FunFam" id="2.30.30.280:FF:000001">
    <property type="entry name" value="tRNA-specific 2-thiouridylase MnmA"/>
    <property type="match status" value="1"/>
</dbReference>
<gene>
    <name evidence="11" type="ORF">S03H2_10094</name>
</gene>
<dbReference type="PANTHER" id="PTHR11933:SF5">
    <property type="entry name" value="MITOCHONDRIAL TRNA-SPECIFIC 2-THIOURIDYLASE 1"/>
    <property type="match status" value="1"/>
</dbReference>
<dbReference type="InterPro" id="IPR004506">
    <property type="entry name" value="MnmA-like"/>
</dbReference>
<accession>X1E6V4</accession>
<dbReference type="Gene3D" id="2.30.30.280">
    <property type="entry name" value="Adenine nucleotide alpha hydrolases-like domains"/>
    <property type="match status" value="1"/>
</dbReference>
<keyword evidence="6" id="KW-0067">ATP-binding</keyword>